<keyword evidence="3" id="KW-1185">Reference proteome</keyword>
<reference evidence="2" key="2">
    <citation type="submission" date="2023-05" db="EMBL/GenBank/DDBJ databases">
        <authorList>
            <consortium name="Lawrence Berkeley National Laboratory"/>
            <person name="Steindorff A."/>
            <person name="Hensen N."/>
            <person name="Bonometti L."/>
            <person name="Westerberg I."/>
            <person name="Brannstrom I.O."/>
            <person name="Guillou S."/>
            <person name="Cros-Aarteil S."/>
            <person name="Calhoun S."/>
            <person name="Haridas S."/>
            <person name="Kuo A."/>
            <person name="Mondo S."/>
            <person name="Pangilinan J."/>
            <person name="Riley R."/>
            <person name="Labutti K."/>
            <person name="Andreopoulos B."/>
            <person name="Lipzen A."/>
            <person name="Chen C."/>
            <person name="Yanf M."/>
            <person name="Daum C."/>
            <person name="Ng V."/>
            <person name="Clum A."/>
            <person name="Ohm R."/>
            <person name="Martin F."/>
            <person name="Silar P."/>
            <person name="Natvig D."/>
            <person name="Lalanne C."/>
            <person name="Gautier V."/>
            <person name="Ament-Velasquez S.L."/>
            <person name="Kruys A."/>
            <person name="Hutchinson M.I."/>
            <person name="Powell A.J."/>
            <person name="Barry K."/>
            <person name="Miller A.N."/>
            <person name="Grigoriev I.V."/>
            <person name="Debuchy R."/>
            <person name="Gladieux P."/>
            <person name="Thoren M.H."/>
            <person name="Johannesson H."/>
        </authorList>
    </citation>
    <scope>NUCLEOTIDE SEQUENCE</scope>
    <source>
        <strain evidence="2">PSN309</strain>
    </source>
</reference>
<reference evidence="2" key="1">
    <citation type="journal article" date="2023" name="Mol. Phylogenet. Evol.">
        <title>Genome-scale phylogeny and comparative genomics of the fungal order Sordariales.</title>
        <authorList>
            <person name="Hensen N."/>
            <person name="Bonometti L."/>
            <person name="Westerberg I."/>
            <person name="Brannstrom I.O."/>
            <person name="Guillou S."/>
            <person name="Cros-Aarteil S."/>
            <person name="Calhoun S."/>
            <person name="Haridas S."/>
            <person name="Kuo A."/>
            <person name="Mondo S."/>
            <person name="Pangilinan J."/>
            <person name="Riley R."/>
            <person name="LaButti K."/>
            <person name="Andreopoulos B."/>
            <person name="Lipzen A."/>
            <person name="Chen C."/>
            <person name="Yan M."/>
            <person name="Daum C."/>
            <person name="Ng V."/>
            <person name="Clum A."/>
            <person name="Steindorff A."/>
            <person name="Ohm R.A."/>
            <person name="Martin F."/>
            <person name="Silar P."/>
            <person name="Natvig D.O."/>
            <person name="Lalanne C."/>
            <person name="Gautier V."/>
            <person name="Ament-Velasquez S.L."/>
            <person name="Kruys A."/>
            <person name="Hutchinson M.I."/>
            <person name="Powell A.J."/>
            <person name="Barry K."/>
            <person name="Miller A.N."/>
            <person name="Grigoriev I.V."/>
            <person name="Debuchy R."/>
            <person name="Gladieux P."/>
            <person name="Hiltunen Thoren M."/>
            <person name="Johannesson H."/>
        </authorList>
    </citation>
    <scope>NUCLEOTIDE SEQUENCE</scope>
    <source>
        <strain evidence="2">PSN309</strain>
    </source>
</reference>
<protein>
    <recommendedName>
        <fullName evidence="4">Secreted protein</fullName>
    </recommendedName>
</protein>
<dbReference type="AlphaFoldDB" id="A0AAN6WWY8"/>
<sequence>MQLFVFFLLFYFPPSFSPRPLHSGSLSDVPLSWPSHPRVTESKGTCGFRTLAVSPPICSSAEEPGEGGGLRLELVGRR</sequence>
<evidence type="ECO:0008006" key="4">
    <source>
        <dbReference type="Google" id="ProtNLM"/>
    </source>
</evidence>
<feature type="chain" id="PRO_5042883106" description="Secreted protein" evidence="1">
    <location>
        <begin position="18"/>
        <end position="78"/>
    </location>
</feature>
<feature type="signal peptide" evidence="1">
    <location>
        <begin position="1"/>
        <end position="17"/>
    </location>
</feature>
<evidence type="ECO:0000313" key="2">
    <source>
        <dbReference type="EMBL" id="KAK4189749.1"/>
    </source>
</evidence>
<evidence type="ECO:0000313" key="3">
    <source>
        <dbReference type="Proteomes" id="UP001302126"/>
    </source>
</evidence>
<gene>
    <name evidence="2" type="ORF">QBC35DRAFT_492291</name>
</gene>
<dbReference type="Proteomes" id="UP001302126">
    <property type="component" value="Unassembled WGS sequence"/>
</dbReference>
<organism evidence="2 3">
    <name type="scientific">Podospora australis</name>
    <dbReference type="NCBI Taxonomy" id="1536484"/>
    <lineage>
        <taxon>Eukaryota</taxon>
        <taxon>Fungi</taxon>
        <taxon>Dikarya</taxon>
        <taxon>Ascomycota</taxon>
        <taxon>Pezizomycotina</taxon>
        <taxon>Sordariomycetes</taxon>
        <taxon>Sordariomycetidae</taxon>
        <taxon>Sordariales</taxon>
        <taxon>Podosporaceae</taxon>
        <taxon>Podospora</taxon>
    </lineage>
</organism>
<accession>A0AAN6WWY8</accession>
<keyword evidence="1" id="KW-0732">Signal</keyword>
<name>A0AAN6WWY8_9PEZI</name>
<evidence type="ECO:0000256" key="1">
    <source>
        <dbReference type="SAM" id="SignalP"/>
    </source>
</evidence>
<proteinExistence type="predicted"/>
<dbReference type="EMBL" id="MU864372">
    <property type="protein sequence ID" value="KAK4189749.1"/>
    <property type="molecule type" value="Genomic_DNA"/>
</dbReference>
<comment type="caution">
    <text evidence="2">The sequence shown here is derived from an EMBL/GenBank/DDBJ whole genome shotgun (WGS) entry which is preliminary data.</text>
</comment>